<feature type="region of interest" description="Disordered" evidence="1">
    <location>
        <begin position="37"/>
        <end position="69"/>
    </location>
</feature>
<sequence length="69" mass="7955">MDEQTKDSSERAYEEFEKFRRTINNNWNRDITILKSCGEGSPVERESETGKPSTDEAVRGGDNIDRETK</sequence>
<evidence type="ECO:0000313" key="3">
    <source>
        <dbReference type="Proteomes" id="UP000005239"/>
    </source>
</evidence>
<dbReference type="AlphaFoldDB" id="A0A454XMT9"/>
<name>A0A454XMT9_PRIPA</name>
<evidence type="ECO:0000313" key="2">
    <source>
        <dbReference type="EnsemblMetazoa" id="PPA46252.1"/>
    </source>
</evidence>
<dbReference type="EnsemblMetazoa" id="PPA46252.1">
    <property type="protein sequence ID" value="PPA46252.1"/>
    <property type="gene ID" value="WBGene00284621"/>
</dbReference>
<proteinExistence type="predicted"/>
<evidence type="ECO:0000256" key="1">
    <source>
        <dbReference type="SAM" id="MobiDB-lite"/>
    </source>
</evidence>
<organism evidence="2 3">
    <name type="scientific">Pristionchus pacificus</name>
    <name type="common">Parasitic nematode worm</name>
    <dbReference type="NCBI Taxonomy" id="54126"/>
    <lineage>
        <taxon>Eukaryota</taxon>
        <taxon>Metazoa</taxon>
        <taxon>Ecdysozoa</taxon>
        <taxon>Nematoda</taxon>
        <taxon>Chromadorea</taxon>
        <taxon>Rhabditida</taxon>
        <taxon>Rhabditina</taxon>
        <taxon>Diplogasteromorpha</taxon>
        <taxon>Diplogasteroidea</taxon>
        <taxon>Neodiplogasteridae</taxon>
        <taxon>Pristionchus</taxon>
    </lineage>
</organism>
<feature type="compositionally biased region" description="Basic and acidic residues" evidence="1">
    <location>
        <begin position="42"/>
        <end position="69"/>
    </location>
</feature>
<reference evidence="2" key="2">
    <citation type="submission" date="2022-06" db="UniProtKB">
        <authorList>
            <consortium name="EnsemblMetazoa"/>
        </authorList>
    </citation>
    <scope>IDENTIFICATION</scope>
    <source>
        <strain evidence="2">PS312</strain>
    </source>
</reference>
<reference evidence="3" key="1">
    <citation type="journal article" date="2008" name="Nat. Genet.">
        <title>The Pristionchus pacificus genome provides a unique perspective on nematode lifestyle and parasitism.</title>
        <authorList>
            <person name="Dieterich C."/>
            <person name="Clifton S.W."/>
            <person name="Schuster L.N."/>
            <person name="Chinwalla A."/>
            <person name="Delehaunty K."/>
            <person name="Dinkelacker I."/>
            <person name="Fulton L."/>
            <person name="Fulton R."/>
            <person name="Godfrey J."/>
            <person name="Minx P."/>
            <person name="Mitreva M."/>
            <person name="Roeseler W."/>
            <person name="Tian H."/>
            <person name="Witte H."/>
            <person name="Yang S.P."/>
            <person name="Wilson R.K."/>
            <person name="Sommer R.J."/>
        </authorList>
    </citation>
    <scope>NUCLEOTIDE SEQUENCE [LARGE SCALE GENOMIC DNA]</scope>
    <source>
        <strain evidence="3">PS312</strain>
    </source>
</reference>
<gene>
    <name evidence="2" type="primary">WBGene00284621</name>
</gene>
<accession>A0A454XMT9</accession>
<dbReference type="Proteomes" id="UP000005239">
    <property type="component" value="Unassembled WGS sequence"/>
</dbReference>
<keyword evidence="3" id="KW-1185">Reference proteome</keyword>
<accession>A0A8R1Z6S0</accession>
<protein>
    <submittedName>
        <fullName evidence="2">Uncharacterized protein</fullName>
    </submittedName>
</protein>